<reference evidence="2" key="1">
    <citation type="submission" date="2020-02" db="EMBL/GenBank/DDBJ databases">
        <authorList>
            <person name="Lichtner F.J."/>
        </authorList>
    </citation>
    <scope>NUCLEOTIDE SEQUENCE</scope>
    <source>
        <strain evidence="2">G10</strain>
    </source>
</reference>
<dbReference type="Pfam" id="PF09495">
    <property type="entry name" value="DUF2462"/>
    <property type="match status" value="2"/>
</dbReference>
<name>A0A9P5GDP7_PENCR</name>
<feature type="region of interest" description="Disordered" evidence="1">
    <location>
        <begin position="1"/>
        <end position="36"/>
    </location>
</feature>
<protein>
    <submittedName>
        <fullName evidence="2">Uncharacterized protein</fullName>
    </submittedName>
</protein>
<evidence type="ECO:0000313" key="3">
    <source>
        <dbReference type="Proteomes" id="UP000701341"/>
    </source>
</evidence>
<dbReference type="InterPro" id="IPR019034">
    <property type="entry name" value="UPF0390"/>
</dbReference>
<feature type="region of interest" description="Disordered" evidence="1">
    <location>
        <begin position="87"/>
        <end position="122"/>
    </location>
</feature>
<comment type="caution">
    <text evidence="2">The sequence shown here is derived from an EMBL/GenBank/DDBJ whole genome shotgun (WGS) entry which is preliminary data.</text>
</comment>
<proteinExistence type="predicted"/>
<dbReference type="Proteomes" id="UP000701341">
    <property type="component" value="Unassembled WGS sequence"/>
</dbReference>
<evidence type="ECO:0000256" key="1">
    <source>
        <dbReference type="SAM" id="MobiDB-lite"/>
    </source>
</evidence>
<organism evidence="2 3">
    <name type="scientific">Penicillium crustosum</name>
    <name type="common">Blue mold fungus</name>
    <dbReference type="NCBI Taxonomy" id="36656"/>
    <lineage>
        <taxon>Eukaryota</taxon>
        <taxon>Fungi</taxon>
        <taxon>Dikarya</taxon>
        <taxon>Ascomycota</taxon>
        <taxon>Pezizomycotina</taxon>
        <taxon>Eurotiomycetes</taxon>
        <taxon>Eurotiomycetidae</taxon>
        <taxon>Eurotiales</taxon>
        <taxon>Aspergillaceae</taxon>
        <taxon>Penicillium</taxon>
    </lineage>
</organism>
<sequence>MVQGSLKKAAPTGPGRKPSKTTRPGVRSVAPKKAGLIKQKKLTKVRTDMLHSLRLLDSVPHPQLTSGLVSMTERSLATKAGHLELLAGGKKDRLQKERNAARKDGTLARKDGGLKSGPKKAT</sequence>
<gene>
    <name evidence="2" type="ORF">PCG10_001497</name>
</gene>
<dbReference type="AlphaFoldDB" id="A0A9P5GDP7"/>
<evidence type="ECO:0000313" key="2">
    <source>
        <dbReference type="EMBL" id="KAF7517179.1"/>
    </source>
</evidence>
<keyword evidence="3" id="KW-1185">Reference proteome</keyword>
<feature type="compositionally biased region" description="Basic and acidic residues" evidence="1">
    <location>
        <begin position="89"/>
        <end position="113"/>
    </location>
</feature>
<accession>A0A9P5GDP7</accession>
<dbReference type="EMBL" id="JAAOZQ010000120">
    <property type="protein sequence ID" value="KAF7517179.1"/>
    <property type="molecule type" value="Genomic_DNA"/>
</dbReference>